<name>A0ABX8G4S2_9ACTN</name>
<dbReference type="SUPFAM" id="SSF50129">
    <property type="entry name" value="GroES-like"/>
    <property type="match status" value="1"/>
</dbReference>
<keyword evidence="5" id="KW-1185">Reference proteome</keyword>
<sequence>MTALVARGGREITDADAFVEQEVPVPELRARDLLVRVRAVSVNPVDTKIRTGLGRDEPKILGYDVAGTVEAIGPDVTRFAVGDEVYYAGDVTRNGGNSACHAVDERVVGSKPTSLSFAEAAALPLTTLTAWEVLFDHFRLGDDSAGTLLVLGGAGGVGSIAVQLAKRLTSLEVLATASRDESRAWALAQGADGVVNHHRLVDEVRSAAPQGVNYVLASQTAGNVDAFAEIVAPFGHIAALDEPPGLDILPLKTKSIAWHWQMMFTRSMFETADMAEQGKILDRVGELVDEGTLRTTLRTAIPGIDVDGLRRAHELVASGKAIGKVVLHD</sequence>
<dbReference type="InterPro" id="IPR013154">
    <property type="entry name" value="ADH-like_N"/>
</dbReference>
<dbReference type="Gene3D" id="3.40.50.720">
    <property type="entry name" value="NAD(P)-binding Rossmann-like Domain"/>
    <property type="match status" value="1"/>
</dbReference>
<protein>
    <recommendedName>
        <fullName evidence="2">Zinc-type alcohol dehydrogenase-like protein</fullName>
    </recommendedName>
</protein>
<dbReference type="InterPro" id="IPR051603">
    <property type="entry name" value="Zinc-ADH_QOR/CCCR"/>
</dbReference>
<dbReference type="Gene3D" id="3.90.180.10">
    <property type="entry name" value="Medium-chain alcohol dehydrogenases, catalytic domain"/>
    <property type="match status" value="1"/>
</dbReference>
<evidence type="ECO:0000256" key="1">
    <source>
        <dbReference type="ARBA" id="ARBA00022857"/>
    </source>
</evidence>
<gene>
    <name evidence="4" type="ORF">KJK29_17230</name>
</gene>
<keyword evidence="2" id="KW-0862">Zinc</keyword>
<feature type="domain" description="Enoyl reductase (ER)" evidence="3">
    <location>
        <begin position="11"/>
        <end position="327"/>
    </location>
</feature>
<keyword evidence="1" id="KW-0521">NADP</keyword>
<evidence type="ECO:0000259" key="3">
    <source>
        <dbReference type="SMART" id="SM00829"/>
    </source>
</evidence>
<dbReference type="InterPro" id="IPR036291">
    <property type="entry name" value="NAD(P)-bd_dom_sf"/>
</dbReference>
<organism evidence="4 5">
    <name type="scientific">Streptomyces koelreuteriae</name>
    <dbReference type="NCBI Taxonomy" id="2838015"/>
    <lineage>
        <taxon>Bacteria</taxon>
        <taxon>Bacillati</taxon>
        <taxon>Actinomycetota</taxon>
        <taxon>Actinomycetes</taxon>
        <taxon>Kitasatosporales</taxon>
        <taxon>Streptomycetaceae</taxon>
        <taxon>Streptomyces</taxon>
    </lineage>
</organism>
<keyword evidence="2" id="KW-0479">Metal-binding</keyword>
<evidence type="ECO:0000313" key="5">
    <source>
        <dbReference type="Proteomes" id="UP000679629"/>
    </source>
</evidence>
<dbReference type="EMBL" id="CP075896">
    <property type="protein sequence ID" value="QWB28293.1"/>
    <property type="molecule type" value="Genomic_DNA"/>
</dbReference>
<evidence type="ECO:0000313" key="4">
    <source>
        <dbReference type="EMBL" id="QWB28293.1"/>
    </source>
</evidence>
<dbReference type="PANTHER" id="PTHR44154">
    <property type="entry name" value="QUINONE OXIDOREDUCTASE"/>
    <property type="match status" value="1"/>
</dbReference>
<dbReference type="NCBIfam" id="TIGR02817">
    <property type="entry name" value="adh_fam_1"/>
    <property type="match status" value="1"/>
</dbReference>
<reference evidence="5" key="1">
    <citation type="submission" date="2021-05" db="EMBL/GenBank/DDBJ databases">
        <title>Direct Submission.</title>
        <authorList>
            <person name="Li K."/>
            <person name="Gao J."/>
        </authorList>
    </citation>
    <scope>NUCLEOTIDE SEQUENCE [LARGE SCALE GENOMIC DNA]</scope>
    <source>
        <strain evidence="5">MG62</strain>
    </source>
</reference>
<dbReference type="InterPro" id="IPR011032">
    <property type="entry name" value="GroES-like_sf"/>
</dbReference>
<proteinExistence type="inferred from homology"/>
<evidence type="ECO:0000256" key="2">
    <source>
        <dbReference type="RuleBase" id="RU364000"/>
    </source>
</evidence>
<dbReference type="Pfam" id="PF08240">
    <property type="entry name" value="ADH_N"/>
    <property type="match status" value="1"/>
</dbReference>
<dbReference type="InterPro" id="IPR014182">
    <property type="entry name" value="ADH_Zn_typ-1"/>
</dbReference>
<dbReference type="PANTHER" id="PTHR44154:SF1">
    <property type="entry name" value="QUINONE OXIDOREDUCTASE"/>
    <property type="match status" value="1"/>
</dbReference>
<keyword evidence="2" id="KW-0560">Oxidoreductase</keyword>
<dbReference type="Proteomes" id="UP000679629">
    <property type="component" value="Chromosome"/>
</dbReference>
<dbReference type="SUPFAM" id="SSF51735">
    <property type="entry name" value="NAD(P)-binding Rossmann-fold domains"/>
    <property type="match status" value="1"/>
</dbReference>
<dbReference type="CDD" id="cd08252">
    <property type="entry name" value="AL_MDR"/>
    <property type="match status" value="1"/>
</dbReference>
<dbReference type="SMART" id="SM00829">
    <property type="entry name" value="PKS_ER"/>
    <property type="match status" value="1"/>
</dbReference>
<accession>A0ABX8G4S2</accession>
<dbReference type="InterPro" id="IPR020843">
    <property type="entry name" value="ER"/>
</dbReference>
<dbReference type="Pfam" id="PF13602">
    <property type="entry name" value="ADH_zinc_N_2"/>
    <property type="match status" value="1"/>
</dbReference>
<comment type="similarity">
    <text evidence="2">Belongs to the zinc-containing alcohol dehydrogenase family. Quinone oxidoreductase subfamily.</text>
</comment>